<keyword evidence="1" id="KW-0282">Flagellum</keyword>
<keyword evidence="1" id="KW-0966">Cell projection</keyword>
<sequence length="94" mass="10159">MSSSPAAESWCHTEIKVYDTSDGTLLQSLKGHKDTVYCVAYAKDELSYGESKFDPEGPVSRAGRTLCGHGSLPGECCGEGEELSWEERNLLSVA</sequence>
<keyword evidence="2" id="KW-1185">Reference proteome</keyword>
<reference evidence="1 2" key="1">
    <citation type="journal article" date="2013" name="Nat. Commun.">
        <title>Genome analysis reveals insights into physiology and longevity of the Brandt's bat Myotis brandtii.</title>
        <authorList>
            <person name="Seim I."/>
            <person name="Fang X."/>
            <person name="Xiong Z."/>
            <person name="Lobanov A.V."/>
            <person name="Huang Z."/>
            <person name="Ma S."/>
            <person name="Feng Y."/>
            <person name="Turanov A.A."/>
            <person name="Zhu Y."/>
            <person name="Lenz T.L."/>
            <person name="Gerashchenko M.V."/>
            <person name="Fan D."/>
            <person name="Hee Yim S."/>
            <person name="Yao X."/>
            <person name="Jordan D."/>
            <person name="Xiong Y."/>
            <person name="Ma Y."/>
            <person name="Lyapunov A.N."/>
            <person name="Chen G."/>
            <person name="Kulakova O.I."/>
            <person name="Sun Y."/>
            <person name="Lee S.G."/>
            <person name="Bronson R.T."/>
            <person name="Moskalev A.A."/>
            <person name="Sunyaev S.R."/>
            <person name="Zhang G."/>
            <person name="Krogh A."/>
            <person name="Wang J."/>
            <person name="Gladyshev V.N."/>
        </authorList>
    </citation>
    <scope>NUCLEOTIDE SEQUENCE [LARGE SCALE GENOMIC DNA]</scope>
</reference>
<dbReference type="EMBL" id="KE162084">
    <property type="protein sequence ID" value="EPQ06988.1"/>
    <property type="molecule type" value="Genomic_DNA"/>
</dbReference>
<dbReference type="AlphaFoldDB" id="S7PA13"/>
<proteinExistence type="predicted"/>
<dbReference type="InterPro" id="IPR015943">
    <property type="entry name" value="WD40/YVTN_repeat-like_dom_sf"/>
</dbReference>
<accession>S7PA13</accession>
<organism evidence="1 2">
    <name type="scientific">Myotis brandtii</name>
    <name type="common">Brandt's bat</name>
    <dbReference type="NCBI Taxonomy" id="109478"/>
    <lineage>
        <taxon>Eukaryota</taxon>
        <taxon>Metazoa</taxon>
        <taxon>Chordata</taxon>
        <taxon>Craniata</taxon>
        <taxon>Vertebrata</taxon>
        <taxon>Euteleostomi</taxon>
        <taxon>Mammalia</taxon>
        <taxon>Eutheria</taxon>
        <taxon>Laurasiatheria</taxon>
        <taxon>Chiroptera</taxon>
        <taxon>Yangochiroptera</taxon>
        <taxon>Vespertilionidae</taxon>
        <taxon>Myotis</taxon>
    </lineage>
</organism>
<dbReference type="Proteomes" id="UP000052978">
    <property type="component" value="Unassembled WGS sequence"/>
</dbReference>
<keyword evidence="1" id="KW-0969">Cilium</keyword>
<protein>
    <submittedName>
        <fullName evidence="1">Intraflagellar transport protein 122 like protein</fullName>
    </submittedName>
</protein>
<gene>
    <name evidence="1" type="ORF">D623_10021688</name>
</gene>
<dbReference type="Gene3D" id="2.130.10.10">
    <property type="entry name" value="YVTN repeat-like/Quinoprotein amine dehydrogenase"/>
    <property type="match status" value="1"/>
</dbReference>
<dbReference type="InterPro" id="IPR036322">
    <property type="entry name" value="WD40_repeat_dom_sf"/>
</dbReference>
<evidence type="ECO:0000313" key="1">
    <source>
        <dbReference type="EMBL" id="EPQ06988.1"/>
    </source>
</evidence>
<evidence type="ECO:0000313" key="2">
    <source>
        <dbReference type="Proteomes" id="UP000052978"/>
    </source>
</evidence>
<name>S7PA13_MYOBR</name>
<dbReference type="SUPFAM" id="SSF50978">
    <property type="entry name" value="WD40 repeat-like"/>
    <property type="match status" value="1"/>
</dbReference>